<feature type="compositionally biased region" description="Basic and acidic residues" evidence="14">
    <location>
        <begin position="403"/>
        <end position="416"/>
    </location>
</feature>
<keyword evidence="9" id="KW-0648">Protein biosynthesis</keyword>
<evidence type="ECO:0000256" key="2">
    <source>
        <dbReference type="ARBA" id="ARBA00022481"/>
    </source>
</evidence>
<comment type="function">
    <text evidence="11">Appears to play a role in the switch from cap-dependent to IRES-mediated translation during mitosis, apoptosis and viral infection. Cleaved by some caspases and viral proteases.</text>
</comment>
<dbReference type="PROSITE" id="PS51366">
    <property type="entry name" value="MI"/>
    <property type="match status" value="1"/>
</dbReference>
<evidence type="ECO:0000256" key="5">
    <source>
        <dbReference type="ARBA" id="ARBA00022540"/>
    </source>
</evidence>
<proteinExistence type="inferred from homology"/>
<name>A0A7S1NLV2_9EUGL</name>
<evidence type="ECO:0000256" key="11">
    <source>
        <dbReference type="ARBA" id="ARBA00037759"/>
    </source>
</evidence>
<dbReference type="Pfam" id="PF02854">
    <property type="entry name" value="MIF4G"/>
    <property type="match status" value="1"/>
</dbReference>
<feature type="domain" description="W2" evidence="15">
    <location>
        <begin position="719"/>
        <end position="887"/>
    </location>
</feature>
<dbReference type="EMBL" id="HBGA01105697">
    <property type="protein sequence ID" value="CAD9028163.1"/>
    <property type="molecule type" value="Transcribed_RNA"/>
</dbReference>
<dbReference type="PANTHER" id="PTHR23253">
    <property type="entry name" value="EUKARYOTIC TRANSLATION INITIATION FACTOR 4 GAMMA"/>
    <property type="match status" value="1"/>
</dbReference>
<comment type="similarity">
    <text evidence="1">Belongs to the eukaryotic initiation factor 4G family.</text>
</comment>
<dbReference type="SMART" id="SM00543">
    <property type="entry name" value="MIF4G"/>
    <property type="match status" value="1"/>
</dbReference>
<gene>
    <name evidence="17" type="ORF">EGYM00392_LOCUS39298</name>
</gene>
<keyword evidence="6" id="KW-0597">Phosphoprotein</keyword>
<evidence type="ECO:0000256" key="10">
    <source>
        <dbReference type="ARBA" id="ARBA00022990"/>
    </source>
</evidence>
<dbReference type="Pfam" id="PF02020">
    <property type="entry name" value="W2"/>
    <property type="match status" value="1"/>
</dbReference>
<evidence type="ECO:0000313" key="17">
    <source>
        <dbReference type="EMBL" id="CAD9028163.1"/>
    </source>
</evidence>
<feature type="domain" description="MI" evidence="16">
    <location>
        <begin position="511"/>
        <end position="644"/>
    </location>
</feature>
<dbReference type="SUPFAM" id="SSF48371">
    <property type="entry name" value="ARM repeat"/>
    <property type="match status" value="3"/>
</dbReference>
<organism evidence="17">
    <name type="scientific">Eutreptiella gymnastica</name>
    <dbReference type="NCBI Taxonomy" id="73025"/>
    <lineage>
        <taxon>Eukaryota</taxon>
        <taxon>Discoba</taxon>
        <taxon>Euglenozoa</taxon>
        <taxon>Euglenida</taxon>
        <taxon>Spirocuta</taxon>
        <taxon>Euglenophyceae</taxon>
        <taxon>Eutreptiales</taxon>
        <taxon>Eutreptiaceae</taxon>
        <taxon>Eutreptiella</taxon>
    </lineage>
</organism>
<sequence>MYSVEFLLRFQNDQTEPPEKIKLFSEIYMPSGGQDAGTQNSRGQARTSMGGGGRGKGKGPQTAKDGRDIFGTQKTYAKHQHHSLASLDLLEHRVEDPYKIKRPEDEQAVIIKKVKGILNKLTPEKFEPLSQQMQELNFDVNNQDLLNEIIRCVFGAAVKQSQWCNIYADLCKDLTQKFAPQPKKDGEDAPAQRTVHASFRRALLNRCQTEFERPPTIENAESITIEERLDAEKKLKARQLGNIKFIGELFKRRMLTEKIMHEVIKRLLLGYPPKEDHTPSEEELEVLCKLLKTVGQQLDLLPKAETYMNHYFDKLTKLREIHPTPRIGFMLQDVIDLRRENWVPRREETRAQTLSELEVSLVRKEIEKQQVYNQQASRHGGLQRQYSPHSPNLGSPLLPPNKAPRDQARGPMKTDEWTSVGIRKPAVTPKSPLISPSQQGFGQKGASMGRGMPMSVAPPKSEDIRVDNKFAALTPSKAKKDKKLKSPKTPTIQGFTARDEKQQGKEIDEETLENKANCLIEEFKNSTESHDLLDNILQVGHNNYKGLINKAIQCVVSSYAKHAEKRKLLATLLDRLTNEDDDGDGTPAMHVDYVYEGFQQFCKDVEELGMVEDNPKIWDSFADLLVHCLLGDTFSWDEINYLIPKELIFSDEIWNMVHSLFKRLKCEPNAVALCCSGHFDIMQKLFDTSKTTDRVDKLLDLLKEADCIGVDLSIFVYNAFKDGMSIDELLQSLKEQIPEDLSCTEVITRKIAAPTILYSAVASGLFLDQEVQKDPRDLFQKFLDLFNNQLIQPILKYTQNVNPKEKLRNELMCLLEAQRFWYHTGFQSGVLCNYFQVFYELEIVTEDTYYMWRDDDEDTQWVKSDALKEVQSFISFLENGEEGGEDGMDGSDEEGA</sequence>
<evidence type="ECO:0000256" key="7">
    <source>
        <dbReference type="ARBA" id="ARBA00022843"/>
    </source>
</evidence>
<evidence type="ECO:0000256" key="6">
    <source>
        <dbReference type="ARBA" id="ARBA00022553"/>
    </source>
</evidence>
<dbReference type="GO" id="GO:0016281">
    <property type="term" value="C:eukaryotic translation initiation factor 4F complex"/>
    <property type="evidence" value="ECO:0007669"/>
    <property type="project" value="TreeGrafter"/>
</dbReference>
<evidence type="ECO:0000256" key="8">
    <source>
        <dbReference type="ARBA" id="ARBA00022845"/>
    </source>
</evidence>
<feature type="region of interest" description="Disordered" evidence="14">
    <location>
        <begin position="372"/>
        <end position="449"/>
    </location>
</feature>
<dbReference type="PROSITE" id="PS51363">
    <property type="entry name" value="W2"/>
    <property type="match status" value="1"/>
</dbReference>
<keyword evidence="7" id="KW-0832">Ubl conjugation</keyword>
<dbReference type="PANTHER" id="PTHR23253:SF9">
    <property type="entry name" value="EUKARYOTIC TRANSLATION INITIATION FACTOR 4 GAMMA 2"/>
    <property type="match status" value="1"/>
</dbReference>
<evidence type="ECO:0000256" key="9">
    <source>
        <dbReference type="ARBA" id="ARBA00022917"/>
    </source>
</evidence>
<evidence type="ECO:0000256" key="4">
    <source>
        <dbReference type="ARBA" id="ARBA00022499"/>
    </source>
</evidence>
<dbReference type="InterPro" id="IPR003891">
    <property type="entry name" value="Initiation_fac_eIF4g_MI"/>
</dbReference>
<evidence type="ECO:0000256" key="12">
    <source>
        <dbReference type="ARBA" id="ARBA00040449"/>
    </source>
</evidence>
<evidence type="ECO:0000259" key="16">
    <source>
        <dbReference type="PROSITE" id="PS51366"/>
    </source>
</evidence>
<dbReference type="InterPro" id="IPR003890">
    <property type="entry name" value="MIF4G-like_typ-3"/>
</dbReference>
<keyword evidence="8" id="KW-0810">Translation regulation</keyword>
<dbReference type="GO" id="GO:0003743">
    <property type="term" value="F:translation initiation factor activity"/>
    <property type="evidence" value="ECO:0007669"/>
    <property type="project" value="UniProtKB-KW"/>
</dbReference>
<feature type="compositionally biased region" description="Acidic residues" evidence="14">
    <location>
        <begin position="879"/>
        <end position="896"/>
    </location>
</feature>
<comment type="subunit">
    <text evidence="13">Interacts with the serine/threonine protein kinases MKNK1 and MKNK2. Binds EIF4A and EIF3. Interacts with MIF4GD. Interacts with DAZAP2.</text>
</comment>
<accession>A0A7S1NLV2</accession>
<dbReference type="AlphaFoldDB" id="A0A7S1NLV2"/>
<evidence type="ECO:0000256" key="13">
    <source>
        <dbReference type="ARBA" id="ARBA00046720"/>
    </source>
</evidence>
<evidence type="ECO:0000256" key="1">
    <source>
        <dbReference type="ARBA" id="ARBA00005775"/>
    </source>
</evidence>
<evidence type="ECO:0000256" key="3">
    <source>
        <dbReference type="ARBA" id="ARBA00022491"/>
    </source>
</evidence>
<dbReference type="InterPro" id="IPR016024">
    <property type="entry name" value="ARM-type_fold"/>
</dbReference>
<dbReference type="GO" id="GO:0003729">
    <property type="term" value="F:mRNA binding"/>
    <property type="evidence" value="ECO:0007669"/>
    <property type="project" value="TreeGrafter"/>
</dbReference>
<feature type="compositionally biased region" description="Polar residues" evidence="14">
    <location>
        <begin position="36"/>
        <end position="47"/>
    </location>
</feature>
<feature type="region of interest" description="Disordered" evidence="14">
    <location>
        <begin position="877"/>
        <end position="896"/>
    </location>
</feature>
<keyword evidence="10" id="KW-0007">Acetylation</keyword>
<keyword evidence="3" id="KW-0678">Repressor</keyword>
<keyword evidence="2" id="KW-0488">Methylation</keyword>
<dbReference type="GO" id="GO:0006417">
    <property type="term" value="P:regulation of translation"/>
    <property type="evidence" value="ECO:0007669"/>
    <property type="project" value="UniProtKB-KW"/>
</dbReference>
<evidence type="ECO:0000259" key="15">
    <source>
        <dbReference type="PROSITE" id="PS51363"/>
    </source>
</evidence>
<dbReference type="InterPro" id="IPR003307">
    <property type="entry name" value="W2_domain"/>
</dbReference>
<keyword evidence="5" id="KW-0396">Initiation factor</keyword>
<keyword evidence="4" id="KW-1017">Isopeptide bond</keyword>
<feature type="compositionally biased region" description="Low complexity" evidence="14">
    <location>
        <begin position="387"/>
        <end position="396"/>
    </location>
</feature>
<protein>
    <recommendedName>
        <fullName evidence="12">Eukaryotic translation initiation factor 4 gamma 2</fullName>
    </recommendedName>
</protein>
<reference evidence="17" key="1">
    <citation type="submission" date="2021-01" db="EMBL/GenBank/DDBJ databases">
        <authorList>
            <person name="Corre E."/>
            <person name="Pelletier E."/>
            <person name="Niang G."/>
            <person name="Scheremetjew M."/>
            <person name="Finn R."/>
            <person name="Kale V."/>
            <person name="Holt S."/>
            <person name="Cochrane G."/>
            <person name="Meng A."/>
            <person name="Brown T."/>
            <person name="Cohen L."/>
        </authorList>
    </citation>
    <scope>NUCLEOTIDE SEQUENCE</scope>
    <source>
        <strain evidence="17">NIES-381</strain>
    </source>
</reference>
<dbReference type="Gene3D" id="1.25.40.180">
    <property type="match status" value="3"/>
</dbReference>
<feature type="region of interest" description="Disordered" evidence="14">
    <location>
        <begin position="30"/>
        <end position="67"/>
    </location>
</feature>
<evidence type="ECO:0000256" key="14">
    <source>
        <dbReference type="SAM" id="MobiDB-lite"/>
    </source>
</evidence>